<reference evidence="1" key="2">
    <citation type="journal article" date="2015" name="Data Brief">
        <title>Shoot transcriptome of the giant reed, Arundo donax.</title>
        <authorList>
            <person name="Barrero R.A."/>
            <person name="Guerrero F.D."/>
            <person name="Moolhuijzen P."/>
            <person name="Goolsby J.A."/>
            <person name="Tidwell J."/>
            <person name="Bellgard S.E."/>
            <person name="Bellgard M.I."/>
        </authorList>
    </citation>
    <scope>NUCLEOTIDE SEQUENCE</scope>
    <source>
        <tissue evidence="1">Shoot tissue taken approximately 20 cm above the soil surface</tissue>
    </source>
</reference>
<organism evidence="1">
    <name type="scientific">Arundo donax</name>
    <name type="common">Giant reed</name>
    <name type="synonym">Donax arundinaceus</name>
    <dbReference type="NCBI Taxonomy" id="35708"/>
    <lineage>
        <taxon>Eukaryota</taxon>
        <taxon>Viridiplantae</taxon>
        <taxon>Streptophyta</taxon>
        <taxon>Embryophyta</taxon>
        <taxon>Tracheophyta</taxon>
        <taxon>Spermatophyta</taxon>
        <taxon>Magnoliopsida</taxon>
        <taxon>Liliopsida</taxon>
        <taxon>Poales</taxon>
        <taxon>Poaceae</taxon>
        <taxon>PACMAD clade</taxon>
        <taxon>Arundinoideae</taxon>
        <taxon>Arundineae</taxon>
        <taxon>Arundo</taxon>
    </lineage>
</organism>
<proteinExistence type="predicted"/>
<reference evidence="1" key="1">
    <citation type="submission" date="2014-09" db="EMBL/GenBank/DDBJ databases">
        <authorList>
            <person name="Magalhaes I.L.F."/>
            <person name="Oliveira U."/>
            <person name="Santos F.R."/>
            <person name="Vidigal T.H.D.A."/>
            <person name="Brescovit A.D."/>
            <person name="Santos A.J."/>
        </authorList>
    </citation>
    <scope>NUCLEOTIDE SEQUENCE</scope>
    <source>
        <tissue evidence="1">Shoot tissue taken approximately 20 cm above the soil surface</tissue>
    </source>
</reference>
<dbReference type="EMBL" id="GBRH01176896">
    <property type="protein sequence ID" value="JAE21000.1"/>
    <property type="molecule type" value="Transcribed_RNA"/>
</dbReference>
<protein>
    <submittedName>
        <fullName evidence="1">Uncharacterized protein</fullName>
    </submittedName>
</protein>
<dbReference type="AlphaFoldDB" id="A0A0A9G7F1"/>
<evidence type="ECO:0000313" key="1">
    <source>
        <dbReference type="EMBL" id="JAE21000.1"/>
    </source>
</evidence>
<sequence>MWQYCGSSLNMVRTSVGCRPRRAVPDGRWFISAKILVVRIIVFFARP</sequence>
<name>A0A0A9G7F1_ARUDO</name>
<accession>A0A0A9G7F1</accession>